<proteinExistence type="predicted"/>
<comment type="caution">
    <text evidence="2">The sequence shown here is derived from an EMBL/GenBank/DDBJ whole genome shotgun (WGS) entry which is preliminary data.</text>
</comment>
<feature type="domain" description="HTH cro/C1-type" evidence="1">
    <location>
        <begin position="4"/>
        <end position="57"/>
    </location>
</feature>
<reference evidence="2 3" key="1">
    <citation type="submission" date="2021-05" db="EMBL/GenBank/DDBJ databases">
        <title>Mycobacterium acidophilum sp. nov., an extremely acid-tolerant member of the genus Mycobacterium.</title>
        <authorList>
            <person name="Xia J."/>
        </authorList>
    </citation>
    <scope>NUCLEOTIDE SEQUENCE [LARGE SCALE GENOMIC DNA]</scope>
    <source>
        <strain evidence="2 3">M1</strain>
    </source>
</reference>
<dbReference type="InterPro" id="IPR001387">
    <property type="entry name" value="Cro/C1-type_HTH"/>
</dbReference>
<evidence type="ECO:0000259" key="1">
    <source>
        <dbReference type="PROSITE" id="PS50943"/>
    </source>
</evidence>
<dbReference type="InterPro" id="IPR010982">
    <property type="entry name" value="Lambda_DNA-bd_dom_sf"/>
</dbReference>
<evidence type="ECO:0000313" key="2">
    <source>
        <dbReference type="EMBL" id="MBS9532370.1"/>
    </source>
</evidence>
<dbReference type="CDD" id="cd00093">
    <property type="entry name" value="HTH_XRE"/>
    <property type="match status" value="1"/>
</dbReference>
<name>A0ABS5RDL1_9MYCO</name>
<dbReference type="SUPFAM" id="SSF47413">
    <property type="entry name" value="lambda repressor-like DNA-binding domains"/>
    <property type="match status" value="1"/>
</dbReference>
<dbReference type="SMART" id="SM00530">
    <property type="entry name" value="HTH_XRE"/>
    <property type="match status" value="1"/>
</dbReference>
<organism evidence="2 3">
    <name type="scientific">Mycolicibacter acidiphilus</name>
    <dbReference type="NCBI Taxonomy" id="2835306"/>
    <lineage>
        <taxon>Bacteria</taxon>
        <taxon>Bacillati</taxon>
        <taxon>Actinomycetota</taxon>
        <taxon>Actinomycetes</taxon>
        <taxon>Mycobacteriales</taxon>
        <taxon>Mycobacteriaceae</taxon>
        <taxon>Mycolicibacter</taxon>
    </lineage>
</organism>
<keyword evidence="3" id="KW-1185">Reference proteome</keyword>
<evidence type="ECO:0000313" key="3">
    <source>
        <dbReference type="Proteomes" id="UP001519535"/>
    </source>
</evidence>
<gene>
    <name evidence="2" type="ORF">KIH27_02065</name>
</gene>
<accession>A0ABS5RDL1</accession>
<dbReference type="Proteomes" id="UP001519535">
    <property type="component" value="Unassembled WGS sequence"/>
</dbReference>
<protein>
    <submittedName>
        <fullName evidence="2">Helix-turn-helix transcriptional regulator</fullName>
    </submittedName>
</protein>
<dbReference type="RefSeq" id="WP_214091256.1">
    <property type="nucleotide sequence ID" value="NZ_JAHCLR010000003.1"/>
</dbReference>
<sequence length="120" mass="12472">MIDLRVLRAKAGLTQAQVAERLGVTTGRVSQIEGGANLRLSTLGEYLAALTADEGEAPMNDPAIATLIGTLSRAADLIGEAHRLADPATYTGQVDWTLTLGRVDGTTEELTPATAAGKKV</sequence>
<dbReference type="Gene3D" id="1.10.260.40">
    <property type="entry name" value="lambda repressor-like DNA-binding domains"/>
    <property type="match status" value="1"/>
</dbReference>
<dbReference type="PROSITE" id="PS50943">
    <property type="entry name" value="HTH_CROC1"/>
    <property type="match status" value="1"/>
</dbReference>
<dbReference type="Pfam" id="PF13560">
    <property type="entry name" value="HTH_31"/>
    <property type="match status" value="1"/>
</dbReference>
<dbReference type="EMBL" id="JAHCLR010000003">
    <property type="protein sequence ID" value="MBS9532370.1"/>
    <property type="molecule type" value="Genomic_DNA"/>
</dbReference>